<accession>A0A545TKL6</accession>
<protein>
    <submittedName>
        <fullName evidence="1">Uncharacterized protein</fullName>
    </submittedName>
</protein>
<gene>
    <name evidence="1" type="ORF">FKG95_19665</name>
</gene>
<reference evidence="1 2" key="1">
    <citation type="submission" date="2019-06" db="EMBL/GenBank/DDBJ databases">
        <title>Whole genome sequence for Rhodospirillaceae sp. R148.</title>
        <authorList>
            <person name="Wang G."/>
        </authorList>
    </citation>
    <scope>NUCLEOTIDE SEQUENCE [LARGE SCALE GENOMIC DNA]</scope>
    <source>
        <strain evidence="1 2">R148</strain>
    </source>
</reference>
<dbReference type="RefSeq" id="WP_142898123.1">
    <property type="nucleotide sequence ID" value="NZ_ML660058.1"/>
</dbReference>
<keyword evidence="2" id="KW-1185">Reference proteome</keyword>
<proteinExistence type="predicted"/>
<dbReference type="Proteomes" id="UP000315252">
    <property type="component" value="Unassembled WGS sequence"/>
</dbReference>
<dbReference type="OrthoDB" id="7188397at2"/>
<dbReference type="EMBL" id="VHSH01000007">
    <property type="protein sequence ID" value="TQV77780.1"/>
    <property type="molecule type" value="Genomic_DNA"/>
</dbReference>
<comment type="caution">
    <text evidence="1">The sequence shown here is derived from an EMBL/GenBank/DDBJ whole genome shotgun (WGS) entry which is preliminary data.</text>
</comment>
<organism evidence="1 2">
    <name type="scientific">Denitrobaculum tricleocarpae</name>
    <dbReference type="NCBI Taxonomy" id="2591009"/>
    <lineage>
        <taxon>Bacteria</taxon>
        <taxon>Pseudomonadati</taxon>
        <taxon>Pseudomonadota</taxon>
        <taxon>Alphaproteobacteria</taxon>
        <taxon>Rhodospirillales</taxon>
        <taxon>Rhodospirillaceae</taxon>
        <taxon>Denitrobaculum</taxon>
    </lineage>
</organism>
<evidence type="ECO:0000313" key="2">
    <source>
        <dbReference type="Proteomes" id="UP000315252"/>
    </source>
</evidence>
<name>A0A545TKL6_9PROT</name>
<evidence type="ECO:0000313" key="1">
    <source>
        <dbReference type="EMBL" id="TQV77780.1"/>
    </source>
</evidence>
<sequence>MMPIQAGFFVNSASFRGIDPSSLKKTGGSEASEASSHSYQAQQQKYLEAHYTNLNSTSNQAALQDYATVSVNGKVVARIDNSGSIETSNGLGSSLFGDLPNAVNGKSGPMLAQARAERIAELTGGKVEISAAALTQAEFDALPQYDATLTVAATQKDPVYEQLQQPQQALSEFMTQLIAQESDDANATSSDAATEFLDYMSKTPEERFFAAFLKEEGLTEEQFEKLPPKERAALMQDFEQEMKDKTLEGVAENMDRAT</sequence>
<dbReference type="AlphaFoldDB" id="A0A545TKL6"/>